<sequence>MVAMAPVHFFLAFDSSCGRCARISEVVSNEIASEIEVVPLADPMVKDLRSAFYGKNPPWRPTLIQVDEEGVRCHIGAGMVATLTRLLGFRRAGRVVLALGERTSRRSDQAGLSRVGFLRAACVGGAVAVTAVASPRLINSTAGAPVRRLAAGTTALQSAGYHDLPSGYLSGAMDRLAVDSDFRLLMTRAGMDSFTFQPVAVQGARHRLRGGGEMTVTALAADDARVLVAREFSGVQGAGHRDYAMWQKQGNDVLVMKAMAVSGAGLVELHPAEVQGKCGTCSTTTMYDGPGCGAIDLKVCAGCASCASCKNAKGKAGYIACAACIAGCAATVDGCCTKPITVCMPCKAVP</sequence>
<dbReference type="EMBL" id="PHUJ01000003">
    <property type="protein sequence ID" value="PKB31382.1"/>
    <property type="molecule type" value="Genomic_DNA"/>
</dbReference>
<dbReference type="AlphaFoldDB" id="A0AA44UPV1"/>
<dbReference type="Proteomes" id="UP000232453">
    <property type="component" value="Unassembled WGS sequence"/>
</dbReference>
<evidence type="ECO:0000313" key="1">
    <source>
        <dbReference type="EMBL" id="PKB31382.1"/>
    </source>
</evidence>
<proteinExistence type="predicted"/>
<reference evidence="1 2" key="1">
    <citation type="submission" date="2017-11" db="EMBL/GenBank/DDBJ databases">
        <title>Sequencing the genomes of 1000 actinobacteria strains.</title>
        <authorList>
            <person name="Klenk H.-P."/>
        </authorList>
    </citation>
    <scope>NUCLEOTIDE SEQUENCE [LARGE SCALE GENOMIC DNA]</scope>
    <source>
        <strain evidence="1 2">DSM 44104</strain>
    </source>
</reference>
<accession>A0AA44UPV1</accession>
<organism evidence="1 2">
    <name type="scientific">Pseudonocardia alni</name>
    <name type="common">Amycolata alni</name>
    <dbReference type="NCBI Taxonomy" id="33907"/>
    <lineage>
        <taxon>Bacteria</taxon>
        <taxon>Bacillati</taxon>
        <taxon>Actinomycetota</taxon>
        <taxon>Actinomycetes</taxon>
        <taxon>Pseudonocardiales</taxon>
        <taxon>Pseudonocardiaceae</taxon>
        <taxon>Pseudonocardia</taxon>
    </lineage>
</organism>
<gene>
    <name evidence="1" type="ORF">ATL51_3070</name>
</gene>
<evidence type="ECO:0000313" key="2">
    <source>
        <dbReference type="Proteomes" id="UP000232453"/>
    </source>
</evidence>
<comment type="caution">
    <text evidence="1">The sequence shown here is derived from an EMBL/GenBank/DDBJ whole genome shotgun (WGS) entry which is preliminary data.</text>
</comment>
<name>A0AA44UPV1_PSEA5</name>
<protein>
    <submittedName>
        <fullName evidence="1">Uncharacterized protein</fullName>
    </submittedName>
</protein>